<dbReference type="PROSITE" id="PS00629">
    <property type="entry name" value="IMP_1"/>
    <property type="match status" value="1"/>
</dbReference>
<dbReference type="PANTHER" id="PTHR20854:SF4">
    <property type="entry name" value="INOSITOL-1-MONOPHOSPHATASE-RELATED"/>
    <property type="match status" value="1"/>
</dbReference>
<keyword evidence="5 8" id="KW-0378">Hydrolase</keyword>
<dbReference type="PRINTS" id="PR00377">
    <property type="entry name" value="IMPHPHTASES"/>
</dbReference>
<dbReference type="PROSITE" id="PS00630">
    <property type="entry name" value="IMP_2"/>
    <property type="match status" value="1"/>
</dbReference>
<dbReference type="PATRIC" id="fig|1560234.3.peg.2518"/>
<evidence type="ECO:0000256" key="2">
    <source>
        <dbReference type="ARBA" id="ARBA00001946"/>
    </source>
</evidence>
<gene>
    <name evidence="9" type="ORF">SP90_03260</name>
</gene>
<protein>
    <recommendedName>
        <fullName evidence="8">Inositol-1-monophosphatase</fullName>
        <ecNumber evidence="8">3.1.3.25</ecNumber>
    </recommendedName>
</protein>
<keyword evidence="10" id="KW-1185">Reference proteome</keyword>
<evidence type="ECO:0000256" key="1">
    <source>
        <dbReference type="ARBA" id="ARBA00001033"/>
    </source>
</evidence>
<sequence>MELQKLLPQVRAAVIESGELIREAWDKPRKVRYKGRIDLVTETDVAVEHDIKNRLAKILPEASFLAEESAADEPLNDLTWVIDPIDGTTNFAHQVPFVCSSVGLWHKDRIVLGVINTPIMNECFYAAAGGGAWCNEKQISVTRNKQIEHSLVATGFPYTIAEDADEITDRLRRVLKESQGVRRLGAAALDLAYLAAGRFDAFYEKGLKPWDTAAGWLLVNEAGGWVTEYDAATDFSLYSPTLLATNTLLHAQMAQLM</sequence>
<evidence type="ECO:0000256" key="4">
    <source>
        <dbReference type="ARBA" id="ARBA00022723"/>
    </source>
</evidence>
<evidence type="ECO:0000256" key="8">
    <source>
        <dbReference type="RuleBase" id="RU364068"/>
    </source>
</evidence>
<comment type="cofactor">
    <cofactor evidence="2 7 8">
        <name>Mg(2+)</name>
        <dbReference type="ChEBI" id="CHEBI:18420"/>
    </cofactor>
</comment>
<evidence type="ECO:0000256" key="3">
    <source>
        <dbReference type="ARBA" id="ARBA00009759"/>
    </source>
</evidence>
<dbReference type="Proteomes" id="UP000091979">
    <property type="component" value="Unassembled WGS sequence"/>
</dbReference>
<dbReference type="EC" id="3.1.3.25" evidence="8"/>
<dbReference type="InterPro" id="IPR020583">
    <property type="entry name" value="Inositol_monoP_metal-BS"/>
</dbReference>
<name>A0A1B7XJF9_9BACT</name>
<accession>A0A1B7XJF9</accession>
<dbReference type="Pfam" id="PF00459">
    <property type="entry name" value="Inositol_P"/>
    <property type="match status" value="1"/>
</dbReference>
<dbReference type="SUPFAM" id="SSF56655">
    <property type="entry name" value="Carbohydrate phosphatase"/>
    <property type="match status" value="1"/>
</dbReference>
<dbReference type="InterPro" id="IPR033942">
    <property type="entry name" value="IMPase"/>
</dbReference>
<dbReference type="PANTHER" id="PTHR20854">
    <property type="entry name" value="INOSITOL MONOPHOSPHATASE"/>
    <property type="match status" value="1"/>
</dbReference>
<dbReference type="OrthoDB" id="9785695at2"/>
<feature type="binding site" evidence="7">
    <location>
        <position position="85"/>
    </location>
    <ligand>
        <name>Mg(2+)</name>
        <dbReference type="ChEBI" id="CHEBI:18420"/>
        <label>1</label>
        <note>catalytic</note>
    </ligand>
</feature>
<dbReference type="GO" id="GO:0006020">
    <property type="term" value="P:inositol metabolic process"/>
    <property type="evidence" value="ECO:0007669"/>
    <property type="project" value="TreeGrafter"/>
</dbReference>
<dbReference type="PRINTS" id="PR01959">
    <property type="entry name" value="SBIMPHPHTASE"/>
</dbReference>
<evidence type="ECO:0000313" key="9">
    <source>
        <dbReference type="EMBL" id="OBQ55662.1"/>
    </source>
</evidence>
<organism evidence="9 10">
    <name type="scientific">Halodesulfovibrio spirochaetisodalis</name>
    <dbReference type="NCBI Taxonomy" id="1560234"/>
    <lineage>
        <taxon>Bacteria</taxon>
        <taxon>Pseudomonadati</taxon>
        <taxon>Thermodesulfobacteriota</taxon>
        <taxon>Desulfovibrionia</taxon>
        <taxon>Desulfovibrionales</taxon>
        <taxon>Desulfovibrionaceae</taxon>
        <taxon>Halodesulfovibrio</taxon>
    </lineage>
</organism>
<dbReference type="InterPro" id="IPR022337">
    <property type="entry name" value="Inositol_monophosphatase_SuhB"/>
</dbReference>
<dbReference type="GO" id="GO:0007165">
    <property type="term" value="P:signal transduction"/>
    <property type="evidence" value="ECO:0007669"/>
    <property type="project" value="TreeGrafter"/>
</dbReference>
<keyword evidence="4 7" id="KW-0479">Metal-binding</keyword>
<evidence type="ECO:0000256" key="5">
    <source>
        <dbReference type="ARBA" id="ARBA00022801"/>
    </source>
</evidence>
<feature type="binding site" evidence="7">
    <location>
        <position position="86"/>
    </location>
    <ligand>
        <name>Mg(2+)</name>
        <dbReference type="ChEBI" id="CHEBI:18420"/>
        <label>1</label>
        <note>catalytic</note>
    </ligand>
</feature>
<dbReference type="EMBL" id="JXMS01000004">
    <property type="protein sequence ID" value="OBQ55662.1"/>
    <property type="molecule type" value="Genomic_DNA"/>
</dbReference>
<evidence type="ECO:0000256" key="6">
    <source>
        <dbReference type="ARBA" id="ARBA00022842"/>
    </source>
</evidence>
<dbReference type="CDD" id="cd01639">
    <property type="entry name" value="IMPase"/>
    <property type="match status" value="1"/>
</dbReference>
<evidence type="ECO:0000256" key="7">
    <source>
        <dbReference type="PIRSR" id="PIRSR600760-2"/>
    </source>
</evidence>
<dbReference type="GO" id="GO:0046854">
    <property type="term" value="P:phosphatidylinositol phosphate biosynthetic process"/>
    <property type="evidence" value="ECO:0007669"/>
    <property type="project" value="InterPro"/>
</dbReference>
<evidence type="ECO:0000313" key="10">
    <source>
        <dbReference type="Proteomes" id="UP000091979"/>
    </source>
</evidence>
<dbReference type="InterPro" id="IPR000760">
    <property type="entry name" value="Inositol_monophosphatase-like"/>
</dbReference>
<dbReference type="RefSeq" id="WP_066852528.1">
    <property type="nucleotide sequence ID" value="NZ_JXMS01000004.1"/>
</dbReference>
<dbReference type="InterPro" id="IPR020550">
    <property type="entry name" value="Inositol_monophosphatase_CS"/>
</dbReference>
<keyword evidence="6 7" id="KW-0460">Magnesium</keyword>
<dbReference type="STRING" id="1560234.SP90_03260"/>
<dbReference type="GO" id="GO:0046872">
    <property type="term" value="F:metal ion binding"/>
    <property type="evidence" value="ECO:0007669"/>
    <property type="project" value="UniProtKB-KW"/>
</dbReference>
<feature type="binding site" evidence="7">
    <location>
        <position position="67"/>
    </location>
    <ligand>
        <name>Mg(2+)</name>
        <dbReference type="ChEBI" id="CHEBI:18420"/>
        <label>1</label>
        <note>catalytic</note>
    </ligand>
</feature>
<feature type="binding site" evidence="7">
    <location>
        <position position="83"/>
    </location>
    <ligand>
        <name>Mg(2+)</name>
        <dbReference type="ChEBI" id="CHEBI:18420"/>
        <label>1</label>
        <note>catalytic</note>
    </ligand>
</feature>
<dbReference type="Gene3D" id="3.30.540.10">
    <property type="entry name" value="Fructose-1,6-Bisphosphatase, subunit A, domain 1"/>
    <property type="match status" value="1"/>
</dbReference>
<comment type="similarity">
    <text evidence="3 8">Belongs to the inositol monophosphatase superfamily.</text>
</comment>
<dbReference type="AlphaFoldDB" id="A0A1B7XJF9"/>
<comment type="catalytic activity">
    <reaction evidence="1 8">
        <text>a myo-inositol phosphate + H2O = myo-inositol + phosphate</text>
        <dbReference type="Rhea" id="RHEA:24056"/>
        <dbReference type="ChEBI" id="CHEBI:15377"/>
        <dbReference type="ChEBI" id="CHEBI:17268"/>
        <dbReference type="ChEBI" id="CHEBI:43474"/>
        <dbReference type="ChEBI" id="CHEBI:84139"/>
        <dbReference type="EC" id="3.1.3.25"/>
    </reaction>
</comment>
<comment type="caution">
    <text evidence="9">The sequence shown here is derived from an EMBL/GenBank/DDBJ whole genome shotgun (WGS) entry which is preliminary data.</text>
</comment>
<feature type="binding site" evidence="7">
    <location>
        <position position="211"/>
    </location>
    <ligand>
        <name>Mg(2+)</name>
        <dbReference type="ChEBI" id="CHEBI:18420"/>
        <label>1</label>
        <note>catalytic</note>
    </ligand>
</feature>
<dbReference type="FunFam" id="3.30.540.10:FF:000003">
    <property type="entry name" value="Inositol-1-monophosphatase"/>
    <property type="match status" value="1"/>
</dbReference>
<reference evidence="9 10" key="1">
    <citation type="submission" date="2015-01" db="EMBL/GenBank/DDBJ databases">
        <title>Desulfovibrio sp. JC271 draft genome sequence.</title>
        <authorList>
            <person name="Shivani Y."/>
            <person name="Subhash Y."/>
            <person name="Sasikala C."/>
            <person name="Ramana C.V."/>
        </authorList>
    </citation>
    <scope>NUCLEOTIDE SEQUENCE [LARGE SCALE GENOMIC DNA]</scope>
    <source>
        <strain evidence="9 10">JC271</strain>
    </source>
</reference>
<dbReference type="GO" id="GO:0008934">
    <property type="term" value="F:inositol monophosphate 1-phosphatase activity"/>
    <property type="evidence" value="ECO:0007669"/>
    <property type="project" value="InterPro"/>
</dbReference>
<dbReference type="Gene3D" id="3.40.190.80">
    <property type="match status" value="1"/>
</dbReference>
<proteinExistence type="inferred from homology"/>